<reference evidence="2" key="1">
    <citation type="journal article" date="2019" name="Mol. Biol. Evol.">
        <title>Blast fungal genomes show frequent chromosomal changes, gene gains and losses, and effector gene turnover.</title>
        <authorList>
            <person name="Gomez Luciano L.B."/>
            <person name="Jason Tsai I."/>
            <person name="Chuma I."/>
            <person name="Tosa Y."/>
            <person name="Chen Y.H."/>
            <person name="Li J.Y."/>
            <person name="Li M.Y."/>
            <person name="Jade Lu M.Y."/>
            <person name="Nakayashiki H."/>
            <person name="Li W.H."/>
        </authorList>
    </citation>
    <scope>NUCLEOTIDE SEQUENCE</scope>
    <source>
        <strain evidence="2">NI907</strain>
    </source>
</reference>
<gene>
    <name evidence="2" type="ORF">PgNI_04724</name>
</gene>
<reference evidence="2" key="3">
    <citation type="submission" date="2025-08" db="UniProtKB">
        <authorList>
            <consortium name="RefSeq"/>
        </authorList>
    </citation>
    <scope>IDENTIFICATION</scope>
    <source>
        <strain evidence="2">NI907</strain>
    </source>
</reference>
<organism evidence="1 2">
    <name type="scientific">Pyricularia grisea</name>
    <name type="common">Crabgrass-specific blast fungus</name>
    <name type="synonym">Magnaporthe grisea</name>
    <dbReference type="NCBI Taxonomy" id="148305"/>
    <lineage>
        <taxon>Eukaryota</taxon>
        <taxon>Fungi</taxon>
        <taxon>Dikarya</taxon>
        <taxon>Ascomycota</taxon>
        <taxon>Pezizomycotina</taxon>
        <taxon>Sordariomycetes</taxon>
        <taxon>Sordariomycetidae</taxon>
        <taxon>Magnaporthales</taxon>
        <taxon>Pyriculariaceae</taxon>
        <taxon>Pyricularia</taxon>
    </lineage>
</organism>
<dbReference type="RefSeq" id="XP_030983522.1">
    <property type="nucleotide sequence ID" value="XM_031124767.1"/>
</dbReference>
<evidence type="ECO:0000313" key="2">
    <source>
        <dbReference type="RefSeq" id="XP_030983522.1"/>
    </source>
</evidence>
<dbReference type="KEGG" id="pgri:PgNI_04724"/>
<reference evidence="2" key="2">
    <citation type="submission" date="2019-10" db="EMBL/GenBank/DDBJ databases">
        <authorList>
            <consortium name="NCBI Genome Project"/>
        </authorList>
    </citation>
    <scope>NUCLEOTIDE SEQUENCE</scope>
    <source>
        <strain evidence="2">NI907</strain>
    </source>
</reference>
<keyword evidence="1" id="KW-1185">Reference proteome</keyword>
<name>A0A6P8B8J4_PYRGI</name>
<accession>A0A6P8B8J4</accession>
<dbReference type="Proteomes" id="UP000515153">
    <property type="component" value="Unplaced"/>
</dbReference>
<dbReference type="GeneID" id="41959676"/>
<dbReference type="AlphaFoldDB" id="A0A6P8B8J4"/>
<evidence type="ECO:0000313" key="1">
    <source>
        <dbReference type="Proteomes" id="UP000515153"/>
    </source>
</evidence>
<protein>
    <submittedName>
        <fullName evidence="2">Uncharacterized protein</fullName>
    </submittedName>
</protein>
<proteinExistence type="predicted"/>
<sequence length="50" mass="5311">MMLQFASTLLCPAGRHVWGEVHTVSCSVESKVPSLPARDGSAGLTLRGAW</sequence>